<feature type="transmembrane region" description="Helical" evidence="6">
    <location>
        <begin position="387"/>
        <end position="405"/>
    </location>
</feature>
<sequence length="448" mass="49254">MNNTPLLENAGIMTRVKKFFFGKTFIRNVLVLTGGTAFAQLLVVAVSPLLTRMYGPDDFGTLAVYASLLSVLAVIASLRYELAILLPEKEEDAANIMVLSLLTLVGMTALTGTFVWMFGDVLVQWVNAPALGPYLWLLPCSVFGVGLYQILNYWSVRKREFGRVAATKVRQSTTQVITQIACGLMAWRPLGLLLGDAIGRIGGSGTLARNVLRTDRESLRAVCGARMKQMAVRYKRFPLLTSFSSLFNSAGLQLPPLLLVAFFGTQIGGFYALVQRVVGAPMTMVGQSVAQVFFGESARLARENPKELKKLYFKAAGKLLLFGGIPIGLLALIAPWAFELIFGDAWKEAGVYIQIMAPGFIAQFVVVPLSQTLNMLERQGIQLAWDIFRFVVIIGGLVLSSVLKLPAREAIIIYGAGMFVCYVVLFFLSARAVIQHFRKGIQHEQHQE</sequence>
<dbReference type="RefSeq" id="WP_146811531.1">
    <property type="nucleotide sequence ID" value="NZ_BJXX01000164.1"/>
</dbReference>
<feature type="transmembrane region" description="Helical" evidence="6">
    <location>
        <begin position="131"/>
        <end position="151"/>
    </location>
</feature>
<reference evidence="7 8" key="1">
    <citation type="submission" date="2019-07" db="EMBL/GenBank/DDBJ databases">
        <title>Whole genome shotgun sequence of Aneurinibacillus danicus NBRC 102444.</title>
        <authorList>
            <person name="Hosoyama A."/>
            <person name="Uohara A."/>
            <person name="Ohji S."/>
            <person name="Ichikawa N."/>
        </authorList>
    </citation>
    <scope>NUCLEOTIDE SEQUENCE [LARGE SCALE GENOMIC DNA]</scope>
    <source>
        <strain evidence="7 8">NBRC 102444</strain>
    </source>
</reference>
<feature type="transmembrane region" description="Helical" evidence="6">
    <location>
        <begin position="349"/>
        <end position="367"/>
    </location>
</feature>
<dbReference type="EMBL" id="BJXX01000164">
    <property type="protein sequence ID" value="GEN36007.1"/>
    <property type="molecule type" value="Genomic_DNA"/>
</dbReference>
<dbReference type="OrthoDB" id="109075at2"/>
<dbReference type="GO" id="GO:0005886">
    <property type="term" value="C:plasma membrane"/>
    <property type="evidence" value="ECO:0007669"/>
    <property type="project" value="UniProtKB-SubCell"/>
</dbReference>
<dbReference type="InterPro" id="IPR050833">
    <property type="entry name" value="Poly_Biosynth_Transport"/>
</dbReference>
<feature type="transmembrane region" description="Helical" evidence="6">
    <location>
        <begin position="315"/>
        <end position="337"/>
    </location>
</feature>
<feature type="transmembrane region" description="Helical" evidence="6">
    <location>
        <begin position="94"/>
        <end position="119"/>
    </location>
</feature>
<evidence type="ECO:0000256" key="1">
    <source>
        <dbReference type="ARBA" id="ARBA00004651"/>
    </source>
</evidence>
<evidence type="ECO:0000256" key="2">
    <source>
        <dbReference type="ARBA" id="ARBA00022475"/>
    </source>
</evidence>
<evidence type="ECO:0000313" key="7">
    <source>
        <dbReference type="EMBL" id="GEN36007.1"/>
    </source>
</evidence>
<accession>A0A511VAP9</accession>
<dbReference type="PANTHER" id="PTHR30250">
    <property type="entry name" value="PST FAMILY PREDICTED COLANIC ACID TRANSPORTER"/>
    <property type="match status" value="1"/>
</dbReference>
<feature type="transmembrane region" description="Helical" evidence="6">
    <location>
        <begin position="25"/>
        <end position="50"/>
    </location>
</feature>
<gene>
    <name evidence="7" type="ORF">ADA01nite_34670</name>
</gene>
<keyword evidence="5 6" id="KW-0472">Membrane</keyword>
<protein>
    <submittedName>
        <fullName evidence="7">Polysaccharide biosynthesis protein</fullName>
    </submittedName>
</protein>
<name>A0A511VAP9_9BACL</name>
<proteinExistence type="predicted"/>
<dbReference type="Pfam" id="PF13440">
    <property type="entry name" value="Polysacc_synt_3"/>
    <property type="match status" value="1"/>
</dbReference>
<keyword evidence="3 6" id="KW-0812">Transmembrane</keyword>
<feature type="transmembrane region" description="Helical" evidence="6">
    <location>
        <begin position="62"/>
        <end position="82"/>
    </location>
</feature>
<dbReference type="AlphaFoldDB" id="A0A511VAP9"/>
<evidence type="ECO:0000256" key="6">
    <source>
        <dbReference type="SAM" id="Phobius"/>
    </source>
</evidence>
<evidence type="ECO:0000256" key="4">
    <source>
        <dbReference type="ARBA" id="ARBA00022989"/>
    </source>
</evidence>
<dbReference type="PANTHER" id="PTHR30250:SF28">
    <property type="entry name" value="POLYSACCHARIDE BIOSYNTHESIS PROTEIN"/>
    <property type="match status" value="1"/>
</dbReference>
<feature type="transmembrane region" description="Helical" evidence="6">
    <location>
        <begin position="411"/>
        <end position="434"/>
    </location>
</feature>
<keyword evidence="2" id="KW-1003">Cell membrane</keyword>
<keyword evidence="8" id="KW-1185">Reference proteome</keyword>
<evidence type="ECO:0000256" key="3">
    <source>
        <dbReference type="ARBA" id="ARBA00022692"/>
    </source>
</evidence>
<dbReference type="Proteomes" id="UP000321157">
    <property type="component" value="Unassembled WGS sequence"/>
</dbReference>
<feature type="transmembrane region" description="Helical" evidence="6">
    <location>
        <begin position="237"/>
        <end position="264"/>
    </location>
</feature>
<comment type="caution">
    <text evidence="7">The sequence shown here is derived from an EMBL/GenBank/DDBJ whole genome shotgun (WGS) entry which is preliminary data.</text>
</comment>
<evidence type="ECO:0000313" key="8">
    <source>
        <dbReference type="Proteomes" id="UP000321157"/>
    </source>
</evidence>
<comment type="subcellular location">
    <subcellularLocation>
        <location evidence="1">Cell membrane</location>
        <topology evidence="1">Multi-pass membrane protein</topology>
    </subcellularLocation>
</comment>
<organism evidence="7 8">
    <name type="scientific">Aneurinibacillus danicus</name>
    <dbReference type="NCBI Taxonomy" id="267746"/>
    <lineage>
        <taxon>Bacteria</taxon>
        <taxon>Bacillati</taxon>
        <taxon>Bacillota</taxon>
        <taxon>Bacilli</taxon>
        <taxon>Bacillales</taxon>
        <taxon>Paenibacillaceae</taxon>
        <taxon>Aneurinibacillus group</taxon>
        <taxon>Aneurinibacillus</taxon>
    </lineage>
</organism>
<evidence type="ECO:0000256" key="5">
    <source>
        <dbReference type="ARBA" id="ARBA00023136"/>
    </source>
</evidence>
<keyword evidence="4 6" id="KW-1133">Transmembrane helix</keyword>